<reference evidence="10 11" key="1">
    <citation type="submission" date="2016-11" db="EMBL/GenBank/DDBJ databases">
        <title>Trade-off between light-utilization and light-protection in marine flavobacteria.</title>
        <authorList>
            <person name="Kumagai Y."/>
        </authorList>
    </citation>
    <scope>NUCLEOTIDE SEQUENCE [LARGE SCALE GENOMIC DNA]</scope>
    <source>
        <strain evidence="10 11">NBRC 107125</strain>
    </source>
</reference>
<comment type="caution">
    <text evidence="9">Lacks conserved residue(s) required for the propagation of feature annotation.</text>
</comment>
<comment type="subcellular location">
    <subcellularLocation>
        <location evidence="1 9">Cell membrane</location>
        <topology evidence="1 9">Multi-pass membrane protein</topology>
    </subcellularLocation>
</comment>
<dbReference type="GO" id="GO:0015420">
    <property type="term" value="F:ABC-type vitamin B12 transporter activity"/>
    <property type="evidence" value="ECO:0007669"/>
    <property type="project" value="UniProtKB-UniRule"/>
</dbReference>
<feature type="transmembrane region" description="Helical" evidence="9">
    <location>
        <begin position="70"/>
        <end position="88"/>
    </location>
</feature>
<dbReference type="EMBL" id="CP019343">
    <property type="protein sequence ID" value="ARN74783.1"/>
    <property type="molecule type" value="Genomic_DNA"/>
</dbReference>
<dbReference type="GO" id="GO:0005886">
    <property type="term" value="C:plasma membrane"/>
    <property type="evidence" value="ECO:0007669"/>
    <property type="project" value="UniProtKB-SubCell"/>
</dbReference>
<evidence type="ECO:0000256" key="6">
    <source>
        <dbReference type="ARBA" id="ARBA00022692"/>
    </source>
</evidence>
<evidence type="ECO:0000256" key="4">
    <source>
        <dbReference type="ARBA" id="ARBA00022475"/>
    </source>
</evidence>
<organism evidence="10 11">
    <name type="scientific">Oceanicoccus sagamiensis</name>
    <dbReference type="NCBI Taxonomy" id="716816"/>
    <lineage>
        <taxon>Bacteria</taxon>
        <taxon>Pseudomonadati</taxon>
        <taxon>Pseudomonadota</taxon>
        <taxon>Gammaproteobacteria</taxon>
        <taxon>Cellvibrionales</taxon>
        <taxon>Spongiibacteraceae</taxon>
        <taxon>Oceanicoccus</taxon>
    </lineage>
</organism>
<evidence type="ECO:0000256" key="9">
    <source>
        <dbReference type="HAMAP-Rule" id="MF_00024"/>
    </source>
</evidence>
<dbReference type="OrthoDB" id="9811967at2"/>
<dbReference type="Proteomes" id="UP000193450">
    <property type="component" value="Chromosome"/>
</dbReference>
<comment type="function">
    <text evidence="9">Converts cobyric acid to cobinamide by the addition of aminopropanol on the F carboxylic group.</text>
</comment>
<feature type="transmembrane region" description="Helical" evidence="9">
    <location>
        <begin position="148"/>
        <end position="169"/>
    </location>
</feature>
<gene>
    <name evidence="9" type="primary">cobD</name>
    <name evidence="10" type="ORF">BST96_12030</name>
</gene>
<evidence type="ECO:0000256" key="8">
    <source>
        <dbReference type="ARBA" id="ARBA00023136"/>
    </source>
</evidence>
<dbReference type="AlphaFoldDB" id="A0A1X9NLG6"/>
<accession>A0A1X9NLG6</accession>
<feature type="transmembrane region" description="Helical" evidence="9">
    <location>
        <begin position="45"/>
        <end position="65"/>
    </location>
</feature>
<comment type="similarity">
    <text evidence="3 9">Belongs to the CobD/CbiB family.</text>
</comment>
<dbReference type="NCBIfam" id="TIGR00380">
    <property type="entry name" value="cobal_cbiB"/>
    <property type="match status" value="1"/>
</dbReference>
<name>A0A1X9NLG6_9GAMM</name>
<dbReference type="GO" id="GO:0048472">
    <property type="term" value="F:threonine-phosphate decarboxylase activity"/>
    <property type="evidence" value="ECO:0007669"/>
    <property type="project" value="InterPro"/>
</dbReference>
<keyword evidence="8 9" id="KW-0472">Membrane</keyword>
<keyword evidence="4 9" id="KW-1003">Cell membrane</keyword>
<dbReference type="InterPro" id="IPR004485">
    <property type="entry name" value="Cobalamin_biosynth_CobD/CbiB"/>
</dbReference>
<keyword evidence="7 9" id="KW-1133">Transmembrane helix</keyword>
<comment type="pathway">
    <text evidence="2 9">Cofactor biosynthesis; adenosylcobalamin biosynthesis.</text>
</comment>
<keyword evidence="5 9" id="KW-0169">Cobalamin biosynthesis</keyword>
<keyword evidence="6 9" id="KW-0812">Transmembrane</keyword>
<dbReference type="STRING" id="716816.BST96_12030"/>
<dbReference type="UniPathway" id="UPA00148"/>
<dbReference type="PANTHER" id="PTHR34308:SF1">
    <property type="entry name" value="COBALAMIN BIOSYNTHESIS PROTEIN CBIB"/>
    <property type="match status" value="1"/>
</dbReference>
<evidence type="ECO:0000256" key="2">
    <source>
        <dbReference type="ARBA" id="ARBA00004953"/>
    </source>
</evidence>
<evidence type="ECO:0000313" key="11">
    <source>
        <dbReference type="Proteomes" id="UP000193450"/>
    </source>
</evidence>
<evidence type="ECO:0000256" key="7">
    <source>
        <dbReference type="ARBA" id="ARBA00022989"/>
    </source>
</evidence>
<keyword evidence="11" id="KW-1185">Reference proteome</keyword>
<evidence type="ECO:0000256" key="3">
    <source>
        <dbReference type="ARBA" id="ARBA00006263"/>
    </source>
</evidence>
<dbReference type="RefSeq" id="WP_085758946.1">
    <property type="nucleotide sequence ID" value="NZ_CP019343.1"/>
</dbReference>
<dbReference type="PANTHER" id="PTHR34308">
    <property type="entry name" value="COBALAMIN BIOSYNTHESIS PROTEIN CBIB"/>
    <property type="match status" value="1"/>
</dbReference>
<dbReference type="Pfam" id="PF03186">
    <property type="entry name" value="CobD_Cbib"/>
    <property type="match status" value="1"/>
</dbReference>
<evidence type="ECO:0000256" key="5">
    <source>
        <dbReference type="ARBA" id="ARBA00022573"/>
    </source>
</evidence>
<dbReference type="HAMAP" id="MF_00024">
    <property type="entry name" value="CobD_CbiB"/>
    <property type="match status" value="1"/>
</dbReference>
<dbReference type="KEGG" id="osg:BST96_12030"/>
<evidence type="ECO:0000256" key="1">
    <source>
        <dbReference type="ARBA" id="ARBA00004651"/>
    </source>
</evidence>
<dbReference type="GO" id="GO:0009236">
    <property type="term" value="P:cobalamin biosynthetic process"/>
    <property type="evidence" value="ECO:0007669"/>
    <property type="project" value="UniProtKB-UniRule"/>
</dbReference>
<evidence type="ECO:0000313" key="10">
    <source>
        <dbReference type="EMBL" id="ARN74783.1"/>
    </source>
</evidence>
<proteinExistence type="inferred from homology"/>
<protein>
    <recommendedName>
        <fullName evidence="9">Cobalamin biosynthesis protein CobD</fullName>
    </recommendedName>
</protein>
<sequence length="301" mass="33076">MMIFTIVMAIAVDYLLGEPKRFHPLVVFGALADRLEKILWQDNRLSGIMALLIILTATVVLAFILSTMAAANAIMAWLIPVLVVYITIAPRSLTEHAMAVSAPLCAADIEQARYTLSMMVSRDTDELDERAIASATCESVLENGSDGIFAAIFWFCLFGLYGVLIYRVVNTLDAMWGYKNKRYRYFGWAAAKLDDGLNYLPARLVALSYSLVGNFSQGIQCWFEQGRYWKSPNAGPVMAAGAGSLNIILGGEAVYGGQLQSRPALGCGNTVEAEDIAKALDLLKRSLILWVLVIAILDWIF</sequence>